<dbReference type="EMBL" id="QYTV02000009">
    <property type="protein sequence ID" value="RST72285.1"/>
    <property type="molecule type" value="Genomic_DNA"/>
</dbReference>
<comment type="similarity">
    <text evidence="1">Belongs to the iron-containing alcohol dehydrogenase family.</text>
</comment>
<evidence type="ECO:0000256" key="1">
    <source>
        <dbReference type="ARBA" id="ARBA00007358"/>
    </source>
</evidence>
<dbReference type="PROSITE" id="PS00913">
    <property type="entry name" value="ADH_IRON_1"/>
    <property type="match status" value="1"/>
</dbReference>
<dbReference type="InterPro" id="IPR056798">
    <property type="entry name" value="ADH_Fe_C"/>
</dbReference>
<gene>
    <name evidence="6" type="ORF">D4T97_016755</name>
</gene>
<evidence type="ECO:0000313" key="6">
    <source>
        <dbReference type="EMBL" id="RST72285.1"/>
    </source>
</evidence>
<dbReference type="Gene3D" id="3.40.50.1970">
    <property type="match status" value="1"/>
</dbReference>
<dbReference type="Proteomes" id="UP000287156">
    <property type="component" value="Unassembled WGS sequence"/>
</dbReference>
<name>A0A429XVJ9_9BACI</name>
<keyword evidence="7" id="KW-1185">Reference proteome</keyword>
<comment type="caution">
    <text evidence="6">The sequence shown here is derived from an EMBL/GenBank/DDBJ whole genome shotgun (WGS) entry which is preliminary data.</text>
</comment>
<dbReference type="Pfam" id="PF00465">
    <property type="entry name" value="Fe-ADH"/>
    <property type="match status" value="1"/>
</dbReference>
<dbReference type="GO" id="GO:0046872">
    <property type="term" value="F:metal ion binding"/>
    <property type="evidence" value="ECO:0007669"/>
    <property type="project" value="InterPro"/>
</dbReference>
<dbReference type="Gene3D" id="1.20.1090.10">
    <property type="entry name" value="Dehydroquinate synthase-like - alpha domain"/>
    <property type="match status" value="1"/>
</dbReference>
<evidence type="ECO:0000313" key="7">
    <source>
        <dbReference type="Proteomes" id="UP000287156"/>
    </source>
</evidence>
<keyword evidence="2" id="KW-0560">Oxidoreductase</keyword>
<dbReference type="InterPro" id="IPR039697">
    <property type="entry name" value="Alcohol_dehydrogenase_Fe"/>
</dbReference>
<protein>
    <submittedName>
        <fullName evidence="6">Iron-containing alcohol dehydrogenase</fullName>
    </submittedName>
</protein>
<accession>A0A429XVJ9</accession>
<dbReference type="FunFam" id="3.40.50.1970:FF:000003">
    <property type="entry name" value="Alcohol dehydrogenase, iron-containing"/>
    <property type="match status" value="1"/>
</dbReference>
<organism evidence="6 7">
    <name type="scientific">Siminovitchia acidinfaciens</name>
    <dbReference type="NCBI Taxonomy" id="2321395"/>
    <lineage>
        <taxon>Bacteria</taxon>
        <taxon>Bacillati</taxon>
        <taxon>Bacillota</taxon>
        <taxon>Bacilli</taxon>
        <taxon>Bacillales</taxon>
        <taxon>Bacillaceae</taxon>
        <taxon>Siminovitchia</taxon>
    </lineage>
</organism>
<reference evidence="6" key="1">
    <citation type="submission" date="2018-12" db="EMBL/GenBank/DDBJ databases">
        <authorList>
            <person name="Sun L."/>
            <person name="Chen Z."/>
        </authorList>
    </citation>
    <scope>NUCLEOTIDE SEQUENCE [LARGE SCALE GENOMIC DNA]</scope>
    <source>
        <strain evidence="6">3-2-2</strain>
    </source>
</reference>
<dbReference type="PANTHER" id="PTHR11496">
    <property type="entry name" value="ALCOHOL DEHYDROGENASE"/>
    <property type="match status" value="1"/>
</dbReference>
<dbReference type="CDD" id="cd08194">
    <property type="entry name" value="Fe-ADH-like"/>
    <property type="match status" value="1"/>
</dbReference>
<evidence type="ECO:0000259" key="4">
    <source>
        <dbReference type="Pfam" id="PF00465"/>
    </source>
</evidence>
<keyword evidence="3" id="KW-0520">NAD</keyword>
<dbReference type="InterPro" id="IPR001670">
    <property type="entry name" value="ADH_Fe/GldA"/>
</dbReference>
<dbReference type="FunFam" id="1.20.1090.10:FF:000001">
    <property type="entry name" value="Aldehyde-alcohol dehydrogenase"/>
    <property type="match status" value="1"/>
</dbReference>
<dbReference type="InterPro" id="IPR018211">
    <property type="entry name" value="ADH_Fe_CS"/>
</dbReference>
<dbReference type="RefSeq" id="WP_126051912.1">
    <property type="nucleotide sequence ID" value="NZ_QYTV02000009.1"/>
</dbReference>
<dbReference type="PANTHER" id="PTHR11496:SF102">
    <property type="entry name" value="ALCOHOL DEHYDROGENASE 4"/>
    <property type="match status" value="1"/>
</dbReference>
<proteinExistence type="inferred from homology"/>
<evidence type="ECO:0000256" key="2">
    <source>
        <dbReference type="ARBA" id="ARBA00023002"/>
    </source>
</evidence>
<evidence type="ECO:0000256" key="3">
    <source>
        <dbReference type="ARBA" id="ARBA00023027"/>
    </source>
</evidence>
<evidence type="ECO:0000259" key="5">
    <source>
        <dbReference type="Pfam" id="PF25137"/>
    </source>
</evidence>
<feature type="domain" description="Alcohol dehydrogenase iron-type/glycerol dehydrogenase GldA" evidence="4">
    <location>
        <begin position="10"/>
        <end position="178"/>
    </location>
</feature>
<dbReference type="Pfam" id="PF25137">
    <property type="entry name" value="ADH_Fe_C"/>
    <property type="match status" value="1"/>
</dbReference>
<dbReference type="AlphaFoldDB" id="A0A429XVJ9"/>
<dbReference type="SUPFAM" id="SSF56796">
    <property type="entry name" value="Dehydroquinate synthase-like"/>
    <property type="match status" value="1"/>
</dbReference>
<sequence>MNSFSIFRTPPTITYGQNSFKKVGKDAALKGKNALIISDKVMEKLGNVKQCVTFLEKHGVSSSVYLGVETEPTDEFVVAALDIFKENECDLIISLGGGSCLDTAKAVSVLASNGGSIDEYVSEKRMAKEPPIPHIAIPTTAGTGSEATDVTVITNTSNQVKMMIKQPAFMPATAIVDPVLSISSPRYVTAATGIDALCHAIEAYLSKRAHPMTDTLALSAMRLIVNNIRNAYTDGSNIDAREKMSLGSLQAGMAFSNASVCLVHGMSRPIGALFHVPHGYSNAMLLPAVLEFSKEACIERFADLGRIFTSEKDLSDKEAADIAVESVKKLCNDLEIPNFQEWGIDEQEFKFAVEKMSKDAIDSGSPANNPKVPTMQELEELYLRCFDYQFSEKIDALK</sequence>
<feature type="domain" description="Fe-containing alcohol dehydrogenase-like C-terminal" evidence="5">
    <location>
        <begin position="189"/>
        <end position="383"/>
    </location>
</feature>
<dbReference type="OrthoDB" id="9815791at2"/>
<dbReference type="GO" id="GO:0004022">
    <property type="term" value="F:alcohol dehydrogenase (NAD+) activity"/>
    <property type="evidence" value="ECO:0007669"/>
    <property type="project" value="UniProtKB-ARBA"/>
</dbReference>